<feature type="domain" description="Ig-like" evidence="4">
    <location>
        <begin position="267"/>
        <end position="363"/>
    </location>
</feature>
<evidence type="ECO:0000259" key="4">
    <source>
        <dbReference type="PROSITE" id="PS50835"/>
    </source>
</evidence>
<evidence type="ECO:0000256" key="1">
    <source>
        <dbReference type="ARBA" id="ARBA00011360"/>
    </source>
</evidence>
<dbReference type="SMART" id="SM00409">
    <property type="entry name" value="IG"/>
    <property type="match status" value="3"/>
</dbReference>
<organism evidence="5 6">
    <name type="scientific">Mytilus galloprovincialis</name>
    <name type="common">Mediterranean mussel</name>
    <dbReference type="NCBI Taxonomy" id="29158"/>
    <lineage>
        <taxon>Eukaryota</taxon>
        <taxon>Metazoa</taxon>
        <taxon>Spiralia</taxon>
        <taxon>Lophotrochozoa</taxon>
        <taxon>Mollusca</taxon>
        <taxon>Bivalvia</taxon>
        <taxon>Autobranchia</taxon>
        <taxon>Pteriomorphia</taxon>
        <taxon>Mytilida</taxon>
        <taxon>Mytiloidea</taxon>
        <taxon>Mytilidae</taxon>
        <taxon>Mytilinae</taxon>
        <taxon>Mytilus</taxon>
    </lineage>
</organism>
<dbReference type="OrthoDB" id="6144115at2759"/>
<dbReference type="InterPro" id="IPR003599">
    <property type="entry name" value="Ig_sub"/>
</dbReference>
<comment type="caution">
    <text evidence="5">The sequence shown here is derived from an EMBL/GenBank/DDBJ whole genome shotgun (WGS) entry which is preliminary data.</text>
</comment>
<dbReference type="PANTHER" id="PTHR15360">
    <property type="entry name" value="PLATELET-DERIVED GROWTH FACTOR RECEPTOR LIKE"/>
    <property type="match status" value="1"/>
</dbReference>
<proteinExistence type="predicted"/>
<gene>
    <name evidence="5" type="ORF">MGAL_10B064990</name>
</gene>
<feature type="region of interest" description="Disordered" evidence="3">
    <location>
        <begin position="684"/>
        <end position="730"/>
    </location>
</feature>
<dbReference type="PANTHER" id="PTHR15360:SF2">
    <property type="entry name" value="PLATELET-DERIVED GROWTH FACTOR RECEPTOR-LIKE PROTEIN"/>
    <property type="match status" value="1"/>
</dbReference>
<dbReference type="InterPro" id="IPR013783">
    <property type="entry name" value="Ig-like_fold"/>
</dbReference>
<dbReference type="PROSITE" id="PS50835">
    <property type="entry name" value="IG_LIKE"/>
    <property type="match status" value="1"/>
</dbReference>
<dbReference type="CDD" id="cd00096">
    <property type="entry name" value="Ig"/>
    <property type="match status" value="1"/>
</dbReference>
<sequence length="765" mass="84907">MLDCAAGRFGNNCEYECHCEDQSEACESVNGKCSSGCAQGWDGFNCQKSAFPDIKIRSTEDIYTSYNKTDAGDYVIPTGHNFTIECHGAYPPKLKVLRSGKVNDESDFFLLNITKVELTESETDRNFGALYHVDNPDFTYTGEYECYYGDNDNLGTKVYIFISDPNNLFAPTWTEFVNLTIYHYKKTYLPCRVTDPSTTVKLINTAGNNEVEVGDSTAVSYDPRLGFILLYPNQFFDGQFECEAISKDGKEDSLMMVLRYLKSTSVPQPALVTSKTTVMIGEEFEIKCRVYIDRGATFSMNWSYPSERSARVHYTDPIREVKSESVDFDVLYSNLIVTKAIKSDEGAYTCTVQTNYGKQNNVSTVIHVVDFVSLVIASSVVYAEEGKRITLSADYNGNPFLPRITWWRGNNQLHNVDGNETITTMRNTTAYSITRVAKHMSGTYTVKGESTILVTKDIELVVICSCIDGGKKHHNGEAFLSFDLVNNCFCGQDNSAHCTKHPVDQYAYCNHARPGSDGDNTVVVVANPRPPPPPAKVVAIVAPPQQQQAPAVVAVLPAPTQPPPPRQIAFVPAPTQQPPPRQMAYVPPPTRPPTPPQMAHVPAPTRPPTPPLTAYVPAPTRPPTPQQMAYVPSPTGPPTPPQMAYVPAPTRPPTPPQMAYVPPPTQQYVPPGVAIVPVHNKESTAYIQPPPSPPHHQHQKMVAHPNSSAKSPKSNLQQRSNNNPNLYRHNQYYQGFHNPYVQSYHGSPYFGQQMWGFNRHANFDA</sequence>
<dbReference type="Proteomes" id="UP000596742">
    <property type="component" value="Unassembled WGS sequence"/>
</dbReference>
<comment type="subunit">
    <text evidence="1">Forms a complex composed of PDGFRL, TNK2 and GRB2.</text>
</comment>
<evidence type="ECO:0000313" key="6">
    <source>
        <dbReference type="Proteomes" id="UP000596742"/>
    </source>
</evidence>
<evidence type="ECO:0000256" key="3">
    <source>
        <dbReference type="SAM" id="MobiDB-lite"/>
    </source>
</evidence>
<protein>
    <recommendedName>
        <fullName evidence="2">Platelet-derived growth factor receptor-like protein</fullName>
    </recommendedName>
</protein>
<dbReference type="EMBL" id="UYJE01009948">
    <property type="protein sequence ID" value="VDI78225.1"/>
    <property type="molecule type" value="Genomic_DNA"/>
</dbReference>
<evidence type="ECO:0000313" key="5">
    <source>
        <dbReference type="EMBL" id="VDI78225.1"/>
    </source>
</evidence>
<feature type="compositionally biased region" description="Polar residues" evidence="3">
    <location>
        <begin position="705"/>
        <end position="725"/>
    </location>
</feature>
<evidence type="ECO:0000256" key="2">
    <source>
        <dbReference type="ARBA" id="ARBA00019671"/>
    </source>
</evidence>
<reference evidence="5" key="1">
    <citation type="submission" date="2018-11" db="EMBL/GenBank/DDBJ databases">
        <authorList>
            <person name="Alioto T."/>
            <person name="Alioto T."/>
        </authorList>
    </citation>
    <scope>NUCLEOTIDE SEQUENCE</scope>
</reference>
<keyword evidence="6" id="KW-1185">Reference proteome</keyword>
<dbReference type="Gene3D" id="2.170.300.10">
    <property type="entry name" value="Tie2 ligand-binding domain superfamily"/>
    <property type="match status" value="1"/>
</dbReference>
<dbReference type="Gene3D" id="2.60.40.10">
    <property type="entry name" value="Immunoglobulins"/>
    <property type="match status" value="4"/>
</dbReference>
<dbReference type="AlphaFoldDB" id="A0A8B6HDQ0"/>
<accession>A0A8B6HDQ0</accession>
<dbReference type="InterPro" id="IPR036179">
    <property type="entry name" value="Ig-like_dom_sf"/>
</dbReference>
<dbReference type="InterPro" id="IPR007110">
    <property type="entry name" value="Ig-like_dom"/>
</dbReference>
<dbReference type="SUPFAM" id="SSF48726">
    <property type="entry name" value="Immunoglobulin"/>
    <property type="match status" value="3"/>
</dbReference>
<name>A0A8B6HDQ0_MYTGA</name>
<dbReference type="InterPro" id="IPR042495">
    <property type="entry name" value="PDGFRL"/>
</dbReference>